<gene>
    <name evidence="2" type="ORF">SAMN05444486_1109</name>
</gene>
<feature type="coiled-coil region" evidence="1">
    <location>
        <begin position="55"/>
        <end position="82"/>
    </location>
</feature>
<dbReference type="STRING" id="576131.SAMN05444486_1109"/>
<dbReference type="Proteomes" id="UP000199026">
    <property type="component" value="Unassembled WGS sequence"/>
</dbReference>
<protein>
    <submittedName>
        <fullName evidence="2">Uncharacterized protein</fullName>
    </submittedName>
</protein>
<dbReference type="EMBL" id="FNPR01000010">
    <property type="protein sequence ID" value="SDY88749.1"/>
    <property type="molecule type" value="Genomic_DNA"/>
</dbReference>
<name>A0A1H3NKK9_9RHOB</name>
<dbReference type="GeneID" id="78125954"/>
<organism evidence="2 3">
    <name type="scientific">Lentibacter algarum</name>
    <dbReference type="NCBI Taxonomy" id="576131"/>
    <lineage>
        <taxon>Bacteria</taxon>
        <taxon>Pseudomonadati</taxon>
        <taxon>Pseudomonadota</taxon>
        <taxon>Alphaproteobacteria</taxon>
        <taxon>Rhodobacterales</taxon>
        <taxon>Roseobacteraceae</taxon>
        <taxon>Lentibacter</taxon>
    </lineage>
</organism>
<reference evidence="2 3" key="1">
    <citation type="submission" date="2016-10" db="EMBL/GenBank/DDBJ databases">
        <authorList>
            <person name="de Groot N.N."/>
        </authorList>
    </citation>
    <scope>NUCLEOTIDE SEQUENCE [LARGE SCALE GENOMIC DNA]</scope>
    <source>
        <strain evidence="2 3">DSM 24677</strain>
    </source>
</reference>
<dbReference type="AlphaFoldDB" id="A0A1H3NKK9"/>
<keyword evidence="1" id="KW-0175">Coiled coil</keyword>
<keyword evidence="3" id="KW-1185">Reference proteome</keyword>
<sequence>MQLEQALARLQKLVEEASLSSGDPAVLSDNWQEIQTLMSDVLAPALIGGAALPLDAEKKSEIEKLITNIASLEQNLQLKLQALAAFVPYKRDDSRG</sequence>
<evidence type="ECO:0000256" key="1">
    <source>
        <dbReference type="SAM" id="Coils"/>
    </source>
</evidence>
<proteinExistence type="predicted"/>
<dbReference type="RefSeq" id="WP_089894594.1">
    <property type="nucleotide sequence ID" value="NZ_FNPR01000010.1"/>
</dbReference>
<evidence type="ECO:0000313" key="2">
    <source>
        <dbReference type="EMBL" id="SDY88749.1"/>
    </source>
</evidence>
<dbReference type="OrthoDB" id="10007298at2"/>
<evidence type="ECO:0000313" key="3">
    <source>
        <dbReference type="Proteomes" id="UP000199026"/>
    </source>
</evidence>
<accession>A0A1H3NKK9</accession>